<feature type="region of interest" description="Disordered" evidence="6">
    <location>
        <begin position="543"/>
        <end position="568"/>
    </location>
</feature>
<feature type="region of interest" description="Disordered" evidence="6">
    <location>
        <begin position="488"/>
        <end position="520"/>
    </location>
</feature>
<dbReference type="Pfam" id="PF07967">
    <property type="entry name" value="zf-C3HC"/>
    <property type="match status" value="1"/>
</dbReference>
<dbReference type="Proteomes" id="UP000053558">
    <property type="component" value="Unassembled WGS sequence"/>
</dbReference>
<keyword evidence="3" id="KW-0863">Zinc-finger</keyword>
<sequence length="673" mass="71294">MADVMEVDQQPQIQEQQPTNGRQDTPPHPSIPLSEPESDSIARIRTRKRKLDDALLTLDDAVNTRQHEDPFSATSISTAPPTKRPHIAHSLYATLAKYGIRSKQQTHQPQASSSFLDISKSAPHLSAILSRAASRAGLRTFPAPSATSSVSAASFRSPSAANAISSGRGPSSVFAPAITAEYRPSSLDSLLARLATFKLATYPSKPTQIDAAAAARAGWVNAGKDRLVCGLCGAAWVVAPRTGMSRDAGNALVERQRIGLVSNHKDGCPWKKRQSDPSVYRVPLQSPAAMARTIRDMAVRLAPLVNDAIVKHPLSNSQLNSLRSTLATLPAPTLVDASESRRSSMDMETDHTDNPSSSLPSDTAILVALFGWSPAPPQERAPERPRPSSRAGSVNVLPSISNPGTPRASVGPESRASSVAPMAMPTTPTLRRVSSRLSFVGGEDGVPATPPSGRLSQLSSISKANAEGGDMIYCGLCQRRVGLWAFAKPSESPSTPRASGASEENAMGPPLQSHAQAQHRQLDLVKEHRTYCPYVVRSSVVPSLPSAGTSDASKPLPSSTSTTSEPGGAVEGWRAVLAVVLRHGLGERQRMARARRISAKFTAGVTADGAGVGTNAGTDTMNRMNGHAENGRIEGATGENEDEEGLEGVEAIVEGVKQRGGKELLRYVRRLLG</sequence>
<dbReference type="OMA" id="AASKCGW"/>
<evidence type="ECO:0000313" key="10">
    <source>
        <dbReference type="Proteomes" id="UP000053558"/>
    </source>
</evidence>
<comment type="caution">
    <text evidence="9">The sequence shown here is derived from an EMBL/GenBank/DDBJ whole genome shotgun (WGS) entry which is preliminary data.</text>
</comment>
<evidence type="ECO:0000259" key="8">
    <source>
        <dbReference type="Pfam" id="PF08600"/>
    </source>
</evidence>
<evidence type="ECO:0000256" key="5">
    <source>
        <dbReference type="ARBA" id="ARBA00023242"/>
    </source>
</evidence>
<organism evidence="9 10">
    <name type="scientific">Coniophora puteana (strain RWD-64-598)</name>
    <name type="common">Brown rot fungus</name>
    <dbReference type="NCBI Taxonomy" id="741705"/>
    <lineage>
        <taxon>Eukaryota</taxon>
        <taxon>Fungi</taxon>
        <taxon>Dikarya</taxon>
        <taxon>Basidiomycota</taxon>
        <taxon>Agaricomycotina</taxon>
        <taxon>Agaricomycetes</taxon>
        <taxon>Agaricomycetidae</taxon>
        <taxon>Boletales</taxon>
        <taxon>Coniophorineae</taxon>
        <taxon>Coniophoraceae</taxon>
        <taxon>Coniophora</taxon>
    </lineage>
</organism>
<keyword evidence="4" id="KW-0862">Zinc</keyword>
<dbReference type="OrthoDB" id="2592092at2759"/>
<name>A0A5M3MYD9_CONPW</name>
<proteinExistence type="predicted"/>
<feature type="region of interest" description="Disordered" evidence="6">
    <location>
        <begin position="1"/>
        <end position="40"/>
    </location>
</feature>
<evidence type="ECO:0000256" key="3">
    <source>
        <dbReference type="ARBA" id="ARBA00022771"/>
    </source>
</evidence>
<comment type="subcellular location">
    <subcellularLocation>
        <location evidence="1">Nucleus</location>
    </subcellularLocation>
</comment>
<keyword evidence="2" id="KW-0479">Metal-binding</keyword>
<keyword evidence="5" id="KW-0539">Nucleus</keyword>
<dbReference type="EMBL" id="JH711575">
    <property type="protein sequence ID" value="EIW84066.1"/>
    <property type="molecule type" value="Genomic_DNA"/>
</dbReference>
<dbReference type="RefSeq" id="XP_007765876.1">
    <property type="nucleotide sequence ID" value="XM_007767686.1"/>
</dbReference>
<evidence type="ECO:0000256" key="4">
    <source>
        <dbReference type="ARBA" id="ARBA00022833"/>
    </source>
</evidence>
<dbReference type="PANTHER" id="PTHR15835:SF6">
    <property type="entry name" value="ZINC FINGER C3HC-TYPE PROTEIN 1"/>
    <property type="match status" value="1"/>
</dbReference>
<dbReference type="GO" id="GO:0005634">
    <property type="term" value="C:nucleus"/>
    <property type="evidence" value="ECO:0007669"/>
    <property type="project" value="UniProtKB-SubCell"/>
</dbReference>
<dbReference type="AlphaFoldDB" id="A0A5M3MYD9"/>
<dbReference type="GeneID" id="19204894"/>
<keyword evidence="10" id="KW-1185">Reference proteome</keyword>
<dbReference type="PANTHER" id="PTHR15835">
    <property type="entry name" value="NUCLEAR-INTERACTING PARTNER OF ALK"/>
    <property type="match status" value="1"/>
</dbReference>
<accession>A0A5M3MYD9</accession>
<reference evidence="10" key="1">
    <citation type="journal article" date="2012" name="Science">
        <title>The Paleozoic origin of enzymatic lignin decomposition reconstructed from 31 fungal genomes.</title>
        <authorList>
            <person name="Floudas D."/>
            <person name="Binder M."/>
            <person name="Riley R."/>
            <person name="Barry K."/>
            <person name="Blanchette R.A."/>
            <person name="Henrissat B."/>
            <person name="Martinez A.T."/>
            <person name="Otillar R."/>
            <person name="Spatafora J.W."/>
            <person name="Yadav J.S."/>
            <person name="Aerts A."/>
            <person name="Benoit I."/>
            <person name="Boyd A."/>
            <person name="Carlson A."/>
            <person name="Copeland A."/>
            <person name="Coutinho P.M."/>
            <person name="de Vries R.P."/>
            <person name="Ferreira P."/>
            <person name="Findley K."/>
            <person name="Foster B."/>
            <person name="Gaskell J."/>
            <person name="Glotzer D."/>
            <person name="Gorecki P."/>
            <person name="Heitman J."/>
            <person name="Hesse C."/>
            <person name="Hori C."/>
            <person name="Igarashi K."/>
            <person name="Jurgens J.A."/>
            <person name="Kallen N."/>
            <person name="Kersten P."/>
            <person name="Kohler A."/>
            <person name="Kuees U."/>
            <person name="Kumar T.K.A."/>
            <person name="Kuo A."/>
            <person name="LaButti K."/>
            <person name="Larrondo L.F."/>
            <person name="Lindquist E."/>
            <person name="Ling A."/>
            <person name="Lombard V."/>
            <person name="Lucas S."/>
            <person name="Lundell T."/>
            <person name="Martin R."/>
            <person name="McLaughlin D.J."/>
            <person name="Morgenstern I."/>
            <person name="Morin E."/>
            <person name="Murat C."/>
            <person name="Nagy L.G."/>
            <person name="Nolan M."/>
            <person name="Ohm R.A."/>
            <person name="Patyshakuliyeva A."/>
            <person name="Rokas A."/>
            <person name="Ruiz-Duenas F.J."/>
            <person name="Sabat G."/>
            <person name="Salamov A."/>
            <person name="Samejima M."/>
            <person name="Schmutz J."/>
            <person name="Slot J.C."/>
            <person name="St John F."/>
            <person name="Stenlid J."/>
            <person name="Sun H."/>
            <person name="Sun S."/>
            <person name="Syed K."/>
            <person name="Tsang A."/>
            <person name="Wiebenga A."/>
            <person name="Young D."/>
            <person name="Pisabarro A."/>
            <person name="Eastwood D.C."/>
            <person name="Martin F."/>
            <person name="Cullen D."/>
            <person name="Grigoriev I.V."/>
            <person name="Hibbett D.S."/>
        </authorList>
    </citation>
    <scope>NUCLEOTIDE SEQUENCE [LARGE SCALE GENOMIC DNA]</scope>
    <source>
        <strain evidence="10">RWD-64-598 SS2</strain>
    </source>
</reference>
<dbReference type="GO" id="GO:0008270">
    <property type="term" value="F:zinc ion binding"/>
    <property type="evidence" value="ECO:0007669"/>
    <property type="project" value="UniProtKB-KW"/>
</dbReference>
<feature type="region of interest" description="Disordered" evidence="6">
    <location>
        <begin position="333"/>
        <end position="360"/>
    </location>
</feature>
<evidence type="ECO:0000313" key="9">
    <source>
        <dbReference type="EMBL" id="EIW84066.1"/>
    </source>
</evidence>
<gene>
    <name evidence="9" type="ORF">CONPUDRAFT_163297</name>
</gene>
<dbReference type="InterPro" id="IPR012935">
    <property type="entry name" value="NuBaID_N"/>
</dbReference>
<dbReference type="Pfam" id="PF08600">
    <property type="entry name" value="NuBaID_C"/>
    <property type="match status" value="1"/>
</dbReference>
<dbReference type="KEGG" id="cput:CONPUDRAFT_163297"/>
<evidence type="ECO:0000256" key="6">
    <source>
        <dbReference type="SAM" id="MobiDB-lite"/>
    </source>
</evidence>
<evidence type="ECO:0000256" key="2">
    <source>
        <dbReference type="ARBA" id="ARBA00022723"/>
    </source>
</evidence>
<feature type="compositionally biased region" description="Basic and acidic residues" evidence="6">
    <location>
        <begin position="338"/>
        <end position="353"/>
    </location>
</feature>
<evidence type="ECO:0000259" key="7">
    <source>
        <dbReference type="Pfam" id="PF07967"/>
    </source>
</evidence>
<feature type="domain" description="C3HC-type" evidence="7">
    <location>
        <begin position="185"/>
        <end position="303"/>
    </location>
</feature>
<dbReference type="InterPro" id="IPR013909">
    <property type="entry name" value="NuBaID_C"/>
</dbReference>
<feature type="compositionally biased region" description="Low complexity" evidence="6">
    <location>
        <begin position="9"/>
        <end position="18"/>
    </location>
</feature>
<evidence type="ECO:0000256" key="1">
    <source>
        <dbReference type="ARBA" id="ARBA00004123"/>
    </source>
</evidence>
<feature type="region of interest" description="Disordered" evidence="6">
    <location>
        <begin position="374"/>
        <end position="424"/>
    </location>
</feature>
<protein>
    <submittedName>
        <fullName evidence="9">Zf-C3HC-domain-containing protein</fullName>
    </submittedName>
</protein>
<feature type="domain" description="NuBaID C-terminal" evidence="8">
    <location>
        <begin position="471"/>
        <end position="537"/>
    </location>
</feature>